<keyword evidence="1" id="KW-0479">Metal-binding</keyword>
<feature type="domain" description="C2H2-type" evidence="3">
    <location>
        <begin position="1"/>
        <end position="33"/>
    </location>
</feature>
<keyword evidence="5" id="KW-1185">Reference proteome</keyword>
<dbReference type="InterPro" id="IPR013087">
    <property type="entry name" value="Znf_C2H2_type"/>
</dbReference>
<dbReference type="PROSITE" id="PS50157">
    <property type="entry name" value="ZINC_FINGER_C2H2_2"/>
    <property type="match status" value="1"/>
</dbReference>
<dbReference type="GO" id="GO:0008270">
    <property type="term" value="F:zinc ion binding"/>
    <property type="evidence" value="ECO:0007669"/>
    <property type="project" value="UniProtKB-KW"/>
</dbReference>
<evidence type="ECO:0000313" key="5">
    <source>
        <dbReference type="Proteomes" id="UP001162156"/>
    </source>
</evidence>
<name>A0AAV8WYP6_9CUCU</name>
<keyword evidence="1" id="KW-0862">Zinc</keyword>
<protein>
    <recommendedName>
        <fullName evidence="3">C2H2-type domain-containing protein</fullName>
    </recommendedName>
</protein>
<feature type="region of interest" description="Disordered" evidence="2">
    <location>
        <begin position="153"/>
        <end position="177"/>
    </location>
</feature>
<evidence type="ECO:0000313" key="4">
    <source>
        <dbReference type="EMBL" id="KAJ8931853.1"/>
    </source>
</evidence>
<evidence type="ECO:0000256" key="2">
    <source>
        <dbReference type="SAM" id="MobiDB-lite"/>
    </source>
</evidence>
<evidence type="ECO:0000259" key="3">
    <source>
        <dbReference type="PROSITE" id="PS50157"/>
    </source>
</evidence>
<dbReference type="AlphaFoldDB" id="A0AAV8WYP6"/>
<gene>
    <name evidence="4" type="ORF">NQ314_015195</name>
</gene>
<organism evidence="4 5">
    <name type="scientific">Rhamnusium bicolor</name>
    <dbReference type="NCBI Taxonomy" id="1586634"/>
    <lineage>
        <taxon>Eukaryota</taxon>
        <taxon>Metazoa</taxon>
        <taxon>Ecdysozoa</taxon>
        <taxon>Arthropoda</taxon>
        <taxon>Hexapoda</taxon>
        <taxon>Insecta</taxon>
        <taxon>Pterygota</taxon>
        <taxon>Neoptera</taxon>
        <taxon>Endopterygota</taxon>
        <taxon>Coleoptera</taxon>
        <taxon>Polyphaga</taxon>
        <taxon>Cucujiformia</taxon>
        <taxon>Chrysomeloidea</taxon>
        <taxon>Cerambycidae</taxon>
        <taxon>Lepturinae</taxon>
        <taxon>Rhagiini</taxon>
        <taxon>Rhamnusium</taxon>
    </lineage>
</organism>
<evidence type="ECO:0000256" key="1">
    <source>
        <dbReference type="PROSITE-ProRule" id="PRU00042"/>
    </source>
</evidence>
<keyword evidence="1" id="KW-0863">Zinc-finger</keyword>
<proteinExistence type="predicted"/>
<dbReference type="Proteomes" id="UP001162156">
    <property type="component" value="Unassembled WGS sequence"/>
</dbReference>
<sequence>MQCPRCYKLFSARSSLLRHQRESCPYRYDENIPQKKQKITPVQCVEEIKDEIMNLPDLKSGVEYLYQKFTNLQFDAEHEAVYGMGAFHSEEECNKLAKNYEYGCEVCEKFLQEKICIECVVENLMRLGLEGFLHPLKDYLCADILDKLNFSDESDSDETNCDETECVETESNDLEVQ</sequence>
<dbReference type="EMBL" id="JANEYF010004212">
    <property type="protein sequence ID" value="KAJ8931853.1"/>
    <property type="molecule type" value="Genomic_DNA"/>
</dbReference>
<accession>A0AAV8WYP6</accession>
<reference evidence="4" key="1">
    <citation type="journal article" date="2023" name="Insect Mol. Biol.">
        <title>Genome sequencing provides insights into the evolution of gene families encoding plant cell wall-degrading enzymes in longhorned beetles.</title>
        <authorList>
            <person name="Shin N.R."/>
            <person name="Okamura Y."/>
            <person name="Kirsch R."/>
            <person name="Pauchet Y."/>
        </authorList>
    </citation>
    <scope>NUCLEOTIDE SEQUENCE</scope>
    <source>
        <strain evidence="4">RBIC_L_NR</strain>
    </source>
</reference>
<comment type="caution">
    <text evidence="4">The sequence shown here is derived from an EMBL/GenBank/DDBJ whole genome shotgun (WGS) entry which is preliminary data.</text>
</comment>